<dbReference type="Proteomes" id="UP000799421">
    <property type="component" value="Unassembled WGS sequence"/>
</dbReference>
<dbReference type="SUPFAM" id="SSF81383">
    <property type="entry name" value="F-box domain"/>
    <property type="match status" value="1"/>
</dbReference>
<protein>
    <submittedName>
        <fullName evidence="2">RNI-like protein</fullName>
    </submittedName>
</protein>
<reference evidence="2" key="1">
    <citation type="journal article" date="2020" name="Stud. Mycol.">
        <title>101 Dothideomycetes genomes: a test case for predicting lifestyles and emergence of pathogens.</title>
        <authorList>
            <person name="Haridas S."/>
            <person name="Albert R."/>
            <person name="Binder M."/>
            <person name="Bloem J."/>
            <person name="Labutti K."/>
            <person name="Salamov A."/>
            <person name="Andreopoulos B."/>
            <person name="Baker S."/>
            <person name="Barry K."/>
            <person name="Bills G."/>
            <person name="Bluhm B."/>
            <person name="Cannon C."/>
            <person name="Castanera R."/>
            <person name="Culley D."/>
            <person name="Daum C."/>
            <person name="Ezra D."/>
            <person name="Gonzalez J."/>
            <person name="Henrissat B."/>
            <person name="Kuo A."/>
            <person name="Liang C."/>
            <person name="Lipzen A."/>
            <person name="Lutzoni F."/>
            <person name="Magnuson J."/>
            <person name="Mondo S."/>
            <person name="Nolan M."/>
            <person name="Ohm R."/>
            <person name="Pangilinan J."/>
            <person name="Park H.-J."/>
            <person name="Ramirez L."/>
            <person name="Alfaro M."/>
            <person name="Sun H."/>
            <person name="Tritt A."/>
            <person name="Yoshinaga Y."/>
            <person name="Zwiers L.-H."/>
            <person name="Turgeon B."/>
            <person name="Goodwin S."/>
            <person name="Spatafora J."/>
            <person name="Crous P."/>
            <person name="Grigoriev I."/>
        </authorList>
    </citation>
    <scope>NUCLEOTIDE SEQUENCE</scope>
    <source>
        <strain evidence="2">CBS 480.64</strain>
    </source>
</reference>
<organism evidence="2 3">
    <name type="scientific">Piedraia hortae CBS 480.64</name>
    <dbReference type="NCBI Taxonomy" id="1314780"/>
    <lineage>
        <taxon>Eukaryota</taxon>
        <taxon>Fungi</taxon>
        <taxon>Dikarya</taxon>
        <taxon>Ascomycota</taxon>
        <taxon>Pezizomycotina</taxon>
        <taxon>Dothideomycetes</taxon>
        <taxon>Dothideomycetidae</taxon>
        <taxon>Capnodiales</taxon>
        <taxon>Piedraiaceae</taxon>
        <taxon>Piedraia</taxon>
    </lineage>
</organism>
<dbReference type="SMART" id="SM00256">
    <property type="entry name" value="FBOX"/>
    <property type="match status" value="1"/>
</dbReference>
<proteinExistence type="predicted"/>
<name>A0A6A7C177_9PEZI</name>
<dbReference type="PANTHER" id="PTHR13318">
    <property type="entry name" value="PARTNER OF PAIRED, ISOFORM B-RELATED"/>
    <property type="match status" value="1"/>
</dbReference>
<dbReference type="InterPro" id="IPR001611">
    <property type="entry name" value="Leu-rich_rpt"/>
</dbReference>
<dbReference type="InterPro" id="IPR032675">
    <property type="entry name" value="LRR_dom_sf"/>
</dbReference>
<gene>
    <name evidence="2" type="ORF">K470DRAFT_216378</name>
</gene>
<dbReference type="InterPro" id="IPR036047">
    <property type="entry name" value="F-box-like_dom_sf"/>
</dbReference>
<dbReference type="PROSITE" id="PS50181">
    <property type="entry name" value="FBOX"/>
    <property type="match status" value="1"/>
</dbReference>
<feature type="domain" description="F-box" evidence="1">
    <location>
        <begin position="6"/>
        <end position="52"/>
    </location>
</feature>
<dbReference type="Gene3D" id="3.80.10.10">
    <property type="entry name" value="Ribonuclease Inhibitor"/>
    <property type="match status" value="3"/>
</dbReference>
<dbReference type="GO" id="GO:0031146">
    <property type="term" value="P:SCF-dependent proteasomal ubiquitin-dependent protein catabolic process"/>
    <property type="evidence" value="ECO:0007669"/>
    <property type="project" value="TreeGrafter"/>
</dbReference>
<evidence type="ECO:0000313" key="3">
    <source>
        <dbReference type="Proteomes" id="UP000799421"/>
    </source>
</evidence>
<evidence type="ECO:0000313" key="2">
    <source>
        <dbReference type="EMBL" id="KAF2860759.1"/>
    </source>
</evidence>
<dbReference type="InterPro" id="IPR001810">
    <property type="entry name" value="F-box_dom"/>
</dbReference>
<dbReference type="AlphaFoldDB" id="A0A6A7C177"/>
<evidence type="ECO:0000259" key="1">
    <source>
        <dbReference type="PROSITE" id="PS50181"/>
    </source>
</evidence>
<keyword evidence="3" id="KW-1185">Reference proteome</keyword>
<dbReference type="Pfam" id="PF12937">
    <property type="entry name" value="F-box-like"/>
    <property type="match status" value="1"/>
</dbReference>
<sequence>MSSRNFAIWEDLPRELWLHILGFLNSKELVRCARVSKAFNEMCFDGQLWTCIDTTSYYRDISDEALAFIISSAGSFLRTLNLRGCLQVAQLRDVQRVAAAGKNIRNLTLEGTNIDPWAIEAFLTYNSGLRNLSVRGLSGVTSSTLQRLSVSCPLLQYLDVSWCHAVDKQGLAHVVGSCTRLKELRAAETVGWDDPEVAEKLFIHNQLETLCLTDCTSLTNQVLTILMQGLDSEVNGFASKVQAPPRKLRHLDLSGCKHISDLGLRSMIGNVPYMERLMISRCRVNDGTLGDLFRTTPLLSHVELQEMRGVNRYCLKSLATTCIRSLRYVNISSCRNVADEDVCTLLRKCDKLQRLKLDNTNITDKVLSETAGRSSMQELQLTVFDCGMVSWWGLREVLIANSRGKGMVKLRCCYKLQALVDEHTNMVLRGDLDGAGGAEHRGTYLVLAQEGNAARRRSWWRRRSLLPDSYVTVRRRAECLVM</sequence>
<dbReference type="SUPFAM" id="SSF52047">
    <property type="entry name" value="RNI-like"/>
    <property type="match status" value="1"/>
</dbReference>
<dbReference type="Pfam" id="PF13516">
    <property type="entry name" value="LRR_6"/>
    <property type="match status" value="2"/>
</dbReference>
<dbReference type="EMBL" id="MU005978">
    <property type="protein sequence ID" value="KAF2860759.1"/>
    <property type="molecule type" value="Genomic_DNA"/>
</dbReference>
<accession>A0A6A7C177</accession>
<dbReference type="GO" id="GO:0019005">
    <property type="term" value="C:SCF ubiquitin ligase complex"/>
    <property type="evidence" value="ECO:0007669"/>
    <property type="project" value="TreeGrafter"/>
</dbReference>
<dbReference type="InterPro" id="IPR006553">
    <property type="entry name" value="Leu-rich_rpt_Cys-con_subtyp"/>
</dbReference>
<dbReference type="SMART" id="SM00367">
    <property type="entry name" value="LRR_CC"/>
    <property type="match status" value="5"/>
</dbReference>
<dbReference type="OrthoDB" id="550575at2759"/>